<dbReference type="Gene3D" id="1.10.220.30">
    <property type="match status" value="3"/>
</dbReference>
<dbReference type="GO" id="GO:0005886">
    <property type="term" value="C:plasma membrane"/>
    <property type="evidence" value="ECO:0007669"/>
    <property type="project" value="UniProtKB-SubCell"/>
</dbReference>
<evidence type="ECO:0000313" key="16">
    <source>
        <dbReference type="EMBL" id="SEL91067.1"/>
    </source>
</evidence>
<dbReference type="NCBIfam" id="TIGR00207">
    <property type="entry name" value="fliG"/>
    <property type="match status" value="1"/>
</dbReference>
<evidence type="ECO:0000256" key="11">
    <source>
        <dbReference type="PIRNR" id="PIRNR003161"/>
    </source>
</evidence>
<evidence type="ECO:0000259" key="15">
    <source>
        <dbReference type="Pfam" id="PF14842"/>
    </source>
</evidence>
<evidence type="ECO:0000256" key="9">
    <source>
        <dbReference type="ARBA" id="ARBA00023143"/>
    </source>
</evidence>
<dbReference type="InterPro" id="IPR011002">
    <property type="entry name" value="FliG_a-hlx"/>
</dbReference>
<dbReference type="PIRSF" id="PIRSF003161">
    <property type="entry name" value="FliG"/>
    <property type="match status" value="1"/>
</dbReference>
<evidence type="ECO:0000256" key="5">
    <source>
        <dbReference type="ARBA" id="ARBA00022475"/>
    </source>
</evidence>
<keyword evidence="8 11" id="KW-0472">Membrane</keyword>
<keyword evidence="16" id="KW-0282">Flagellum</keyword>
<keyword evidence="7 11" id="KW-0283">Flagellar rotation</keyword>
<evidence type="ECO:0000256" key="8">
    <source>
        <dbReference type="ARBA" id="ARBA00023136"/>
    </source>
</evidence>
<comment type="function">
    <text evidence="10 11">FliG is one of three proteins (FliG, FliN, FliM) that forms the rotor-mounted switch complex (C ring), located at the base of the basal body. This complex interacts with the CheY and CheZ chemotaxis proteins, in addition to contacting components of the motor that determine the direction of flagellar rotation.</text>
</comment>
<dbReference type="InterPro" id="IPR032779">
    <property type="entry name" value="FliG_M"/>
</dbReference>
<dbReference type="PANTHER" id="PTHR30534:SF0">
    <property type="entry name" value="FLAGELLAR MOTOR SWITCH PROTEIN FLIG"/>
    <property type="match status" value="1"/>
</dbReference>
<evidence type="ECO:0000259" key="14">
    <source>
        <dbReference type="Pfam" id="PF14841"/>
    </source>
</evidence>
<protein>
    <recommendedName>
        <fullName evidence="4 11">Flagellar motor switch protein FliG</fullName>
    </recommendedName>
</protein>
<keyword evidence="6 11" id="KW-0145">Chemotaxis</keyword>
<evidence type="ECO:0000256" key="12">
    <source>
        <dbReference type="SAM" id="MobiDB-lite"/>
    </source>
</evidence>
<dbReference type="GO" id="GO:0009425">
    <property type="term" value="C:bacterial-type flagellum basal body"/>
    <property type="evidence" value="ECO:0007669"/>
    <property type="project" value="UniProtKB-SubCell"/>
</dbReference>
<evidence type="ECO:0000256" key="3">
    <source>
        <dbReference type="ARBA" id="ARBA00010299"/>
    </source>
</evidence>
<dbReference type="GO" id="GO:0006935">
    <property type="term" value="P:chemotaxis"/>
    <property type="evidence" value="ECO:0007669"/>
    <property type="project" value="UniProtKB-KW"/>
</dbReference>
<keyword evidence="16" id="KW-0966">Cell projection</keyword>
<evidence type="ECO:0000256" key="4">
    <source>
        <dbReference type="ARBA" id="ARBA00021870"/>
    </source>
</evidence>
<evidence type="ECO:0000256" key="2">
    <source>
        <dbReference type="ARBA" id="ARBA00004413"/>
    </source>
</evidence>
<organism evidence="16 17">
    <name type="scientific">Bosea lupini</name>
    <dbReference type="NCBI Taxonomy" id="1036779"/>
    <lineage>
        <taxon>Bacteria</taxon>
        <taxon>Pseudomonadati</taxon>
        <taxon>Pseudomonadota</taxon>
        <taxon>Alphaproteobacteria</taxon>
        <taxon>Hyphomicrobiales</taxon>
        <taxon>Boseaceae</taxon>
        <taxon>Bosea</taxon>
    </lineage>
</organism>
<accession>A0A1H7U491</accession>
<proteinExistence type="inferred from homology"/>
<feature type="region of interest" description="Disordered" evidence="12">
    <location>
        <begin position="1"/>
        <end position="25"/>
    </location>
</feature>
<sequence length="361" mass="40355">MAATRAIATRSGNSDSDSEMTNYSDGPMMLDSMTGPQRAAVILLILGEDHGRVIWQEFDDEEIRIITRAMAELGTVDADQVEKLMLDFVGRLSSAGAITGSFDRTISLLEKILPTDQVALIMEEIRGPAGRNMWQKLGNIDAVVLANFLKNEYPQTIAVILSRIRPDHSANVLRNLPNELSIEVVGRMLRMEAVQKEALDHIENTLRTEFVSTLTQTRRRDPHEMMAEIFNGFDRQTEMRFLAALDATNQESAERIRALMFTFEDLGKLDSAGLQTMMRQVDKDTLARALKGANEEMRAFFLGAMSQRAAKVLQDDMQGLGPLRLKEVDEAQMKMVTLAKDLAEKGEIIISKGNAEDELVY</sequence>
<keyword evidence="17" id="KW-1185">Reference proteome</keyword>
<dbReference type="Pfam" id="PF01706">
    <property type="entry name" value="FliG_C"/>
    <property type="match status" value="1"/>
</dbReference>
<dbReference type="InterPro" id="IPR000090">
    <property type="entry name" value="Flg_Motor_Flig"/>
</dbReference>
<keyword evidence="11" id="KW-0997">Cell inner membrane</keyword>
<dbReference type="GO" id="GO:0003774">
    <property type="term" value="F:cytoskeletal motor activity"/>
    <property type="evidence" value="ECO:0007669"/>
    <property type="project" value="InterPro"/>
</dbReference>
<evidence type="ECO:0000256" key="6">
    <source>
        <dbReference type="ARBA" id="ARBA00022500"/>
    </source>
</evidence>
<dbReference type="InterPro" id="IPR023087">
    <property type="entry name" value="Flg_Motor_Flig_C"/>
</dbReference>
<dbReference type="AlphaFoldDB" id="A0A1H7U491"/>
<reference evidence="17" key="1">
    <citation type="submission" date="2016-10" db="EMBL/GenBank/DDBJ databases">
        <authorList>
            <person name="Varghese N."/>
            <person name="Submissions S."/>
        </authorList>
    </citation>
    <scope>NUCLEOTIDE SEQUENCE [LARGE SCALE GENOMIC DNA]</scope>
    <source>
        <strain evidence="17">LMG 26383,CCUG 61248,R- 45681</strain>
    </source>
</reference>
<keyword evidence="16" id="KW-0969">Cilium</keyword>
<feature type="domain" description="Flagellar motor switch protein FliG C-terminal" evidence="13">
    <location>
        <begin position="244"/>
        <end position="350"/>
    </location>
</feature>
<keyword evidence="9 11" id="KW-0975">Bacterial flagellum</keyword>
<dbReference type="Pfam" id="PF14842">
    <property type="entry name" value="FliG_N"/>
    <property type="match status" value="1"/>
</dbReference>
<dbReference type="EMBL" id="FOAN01000006">
    <property type="protein sequence ID" value="SEL91067.1"/>
    <property type="molecule type" value="Genomic_DNA"/>
</dbReference>
<dbReference type="STRING" id="1036779.SAMN04515666_10690"/>
<evidence type="ECO:0000256" key="1">
    <source>
        <dbReference type="ARBA" id="ARBA00004117"/>
    </source>
</evidence>
<feature type="domain" description="Flagellar motor switch protein FliG N-terminal" evidence="15">
    <location>
        <begin position="33"/>
        <end position="134"/>
    </location>
</feature>
<dbReference type="PANTHER" id="PTHR30534">
    <property type="entry name" value="FLAGELLAR MOTOR SWITCH PROTEIN FLIG"/>
    <property type="match status" value="1"/>
</dbReference>
<evidence type="ECO:0000256" key="7">
    <source>
        <dbReference type="ARBA" id="ARBA00022779"/>
    </source>
</evidence>
<dbReference type="Pfam" id="PF14841">
    <property type="entry name" value="FliG_M"/>
    <property type="match status" value="1"/>
</dbReference>
<evidence type="ECO:0000256" key="10">
    <source>
        <dbReference type="ARBA" id="ARBA00025598"/>
    </source>
</evidence>
<dbReference type="OrthoDB" id="9780302at2"/>
<dbReference type="GO" id="GO:0071973">
    <property type="term" value="P:bacterial-type flagellum-dependent cell motility"/>
    <property type="evidence" value="ECO:0007669"/>
    <property type="project" value="InterPro"/>
</dbReference>
<dbReference type="Proteomes" id="UP000199664">
    <property type="component" value="Unassembled WGS sequence"/>
</dbReference>
<evidence type="ECO:0000259" key="13">
    <source>
        <dbReference type="Pfam" id="PF01706"/>
    </source>
</evidence>
<keyword evidence="5 11" id="KW-1003">Cell membrane</keyword>
<comment type="similarity">
    <text evidence="3 11">Belongs to the FliG family.</text>
</comment>
<dbReference type="SUPFAM" id="SSF48029">
    <property type="entry name" value="FliG"/>
    <property type="match status" value="2"/>
</dbReference>
<name>A0A1H7U491_9HYPH</name>
<feature type="compositionally biased region" description="Polar residues" evidence="12">
    <location>
        <begin position="10"/>
        <end position="24"/>
    </location>
</feature>
<evidence type="ECO:0000313" key="17">
    <source>
        <dbReference type="Proteomes" id="UP000199664"/>
    </source>
</evidence>
<feature type="domain" description="Flagellar motor switch protein FliG middle" evidence="14">
    <location>
        <begin position="144"/>
        <end position="216"/>
    </location>
</feature>
<comment type="subcellular location">
    <subcellularLocation>
        <location evidence="1 11">Bacterial flagellum basal body</location>
    </subcellularLocation>
    <subcellularLocation>
        <location evidence="11">Cell inner membrane</location>
        <topology evidence="11">Peripheral membrane protein</topology>
        <orientation evidence="11">Cytoplasmic side</orientation>
    </subcellularLocation>
    <subcellularLocation>
        <location evidence="2">Cell membrane</location>
        <topology evidence="2">Peripheral membrane protein</topology>
        <orientation evidence="2">Cytoplasmic side</orientation>
    </subcellularLocation>
</comment>
<dbReference type="InterPro" id="IPR028263">
    <property type="entry name" value="FliG_N"/>
</dbReference>
<dbReference type="PRINTS" id="PR00954">
    <property type="entry name" value="FLGMOTORFLIG"/>
</dbReference>
<gene>
    <name evidence="16" type="ORF">SAMN04515666_10690</name>
</gene>